<feature type="coiled-coil region" evidence="1">
    <location>
        <begin position="338"/>
        <end position="365"/>
    </location>
</feature>
<dbReference type="Proteomes" id="UP000324897">
    <property type="component" value="Chromosome 3"/>
</dbReference>
<evidence type="ECO:0000256" key="1">
    <source>
        <dbReference type="SAM" id="Coils"/>
    </source>
</evidence>
<feature type="region of interest" description="Disordered" evidence="2">
    <location>
        <begin position="174"/>
        <end position="228"/>
    </location>
</feature>
<feature type="compositionally biased region" description="Basic and acidic residues" evidence="2">
    <location>
        <begin position="189"/>
        <end position="207"/>
    </location>
</feature>
<gene>
    <name evidence="3" type="ORF">EJB05_44650</name>
</gene>
<feature type="non-terminal residue" evidence="3">
    <location>
        <position position="1"/>
    </location>
</feature>
<feature type="compositionally biased region" description="Basic and acidic residues" evidence="2">
    <location>
        <begin position="118"/>
        <end position="131"/>
    </location>
</feature>
<keyword evidence="1" id="KW-0175">Coiled coil</keyword>
<feature type="compositionally biased region" description="Polar residues" evidence="2">
    <location>
        <begin position="174"/>
        <end position="185"/>
    </location>
</feature>
<sequence>MLKLCEIVSDLFKALGADYEALPREASADDAKVWLKDNLEAFLLTEFDILLMSKMEALWDRLPRGVVKDFERSGLKRGDVIPQELFDHFAELDRLTGNLALVEPSLMSGDFGSVRKPSMSDHQRSSEENARKKPKISMFSSKSDSDKVVGESDLPSSDACVAAAPPSKAIATQAASQNVAKTSSSKKAKIQDTDVAVHPDTSKDKALKASSEAKIQDKDGSDAATSGCLSPNSMSDLRLMATHLGPFLIVQGFSFHMSLIFSLGVHLAPQGAEVALTPSLTCDEVPSNTFVMTAQTVEPVVAAAERIRLPRVEDELSLAITHASLHQYRELCHLKSNHDVLRSNLNDLEIKVKEKEDALVLNEKLMPIRIFARRLRLLTVTKLLSLTLRSFALISIGTIPDELTGDASVENLRSWLAVNIPYVVVICKSFSTNAIHLAVRDLLDSLVAIRFMQDSRRKSWY</sequence>
<accession>A0A5J9TIR7</accession>
<feature type="region of interest" description="Disordered" evidence="2">
    <location>
        <begin position="112"/>
        <end position="160"/>
    </location>
</feature>
<comment type="caution">
    <text evidence="3">The sequence shown here is derived from an EMBL/GenBank/DDBJ whole genome shotgun (WGS) entry which is preliminary data.</text>
</comment>
<organism evidence="3 4">
    <name type="scientific">Eragrostis curvula</name>
    <name type="common">weeping love grass</name>
    <dbReference type="NCBI Taxonomy" id="38414"/>
    <lineage>
        <taxon>Eukaryota</taxon>
        <taxon>Viridiplantae</taxon>
        <taxon>Streptophyta</taxon>
        <taxon>Embryophyta</taxon>
        <taxon>Tracheophyta</taxon>
        <taxon>Spermatophyta</taxon>
        <taxon>Magnoliopsida</taxon>
        <taxon>Liliopsida</taxon>
        <taxon>Poales</taxon>
        <taxon>Poaceae</taxon>
        <taxon>PACMAD clade</taxon>
        <taxon>Chloridoideae</taxon>
        <taxon>Eragrostideae</taxon>
        <taxon>Eragrostidinae</taxon>
        <taxon>Eragrostis</taxon>
    </lineage>
</organism>
<dbReference type="AlphaFoldDB" id="A0A5J9TIR7"/>
<proteinExistence type="predicted"/>
<name>A0A5J9TIR7_9POAL</name>
<evidence type="ECO:0000256" key="2">
    <source>
        <dbReference type="SAM" id="MobiDB-lite"/>
    </source>
</evidence>
<evidence type="ECO:0000313" key="3">
    <source>
        <dbReference type="EMBL" id="TVU11087.1"/>
    </source>
</evidence>
<dbReference type="EMBL" id="RWGY01000039">
    <property type="protein sequence ID" value="TVU11087.1"/>
    <property type="molecule type" value="Genomic_DNA"/>
</dbReference>
<evidence type="ECO:0000313" key="4">
    <source>
        <dbReference type="Proteomes" id="UP000324897"/>
    </source>
</evidence>
<keyword evidence="4" id="KW-1185">Reference proteome</keyword>
<dbReference type="Gramene" id="TVU11087">
    <property type="protein sequence ID" value="TVU11087"/>
    <property type="gene ID" value="EJB05_44650"/>
</dbReference>
<protein>
    <submittedName>
        <fullName evidence="3">Uncharacterized protein</fullName>
    </submittedName>
</protein>
<reference evidence="3 4" key="1">
    <citation type="journal article" date="2019" name="Sci. Rep.">
        <title>A high-quality genome of Eragrostis curvula grass provides insights into Poaceae evolution and supports new strategies to enhance forage quality.</title>
        <authorList>
            <person name="Carballo J."/>
            <person name="Santos B.A.C.M."/>
            <person name="Zappacosta D."/>
            <person name="Garbus I."/>
            <person name="Selva J.P."/>
            <person name="Gallo C.A."/>
            <person name="Diaz A."/>
            <person name="Albertini E."/>
            <person name="Caccamo M."/>
            <person name="Echenique V."/>
        </authorList>
    </citation>
    <scope>NUCLEOTIDE SEQUENCE [LARGE SCALE GENOMIC DNA]</scope>
    <source>
        <strain evidence="4">cv. Victoria</strain>
        <tissue evidence="3">Leaf</tissue>
    </source>
</reference>